<proteinExistence type="predicted"/>
<sequence length="450" mass="46614">MFHTGGLQSGIGLALQTSKEVAVFACASNEDPTYPASQQWEDVAFSHTKVAEYLASNAVLLKIQQGSLEFTQFQAFVPSVTCPSVILIRNGQVTRTFNDPQELIQEAESPSAAPNPTPTTSSNSQNTSSPPPPQPGARPIPPSAIAQAATPAAPQPLPASVPPSSNRSPPPPQTTSPQQPPTRSQPTQDWAAQQRARNLKAREERDRILAQIERDKKARAAAAAERKRLASGDQTSPNTTSSSTTGPSRALRGSSAHIQTRLLSGRTIRSSLPATASISKDLRPSIDEALAADDEGRVPAYKLAVIGIPPQTAREIALGEEGQTVADLGLMPSATIVVVRVAGAVDAYAGAGSGIVGTVLGVPGRLIGGAFGVVGAVGGAVTGALGSVLGVAGAASGPTRNTESPDGGEQQNQRGVNIGTVGAMRADSEREERQLYNGNQSNVQDNNEDK</sequence>
<protein>
    <recommendedName>
        <fullName evidence="4">UBX domain-containing protein</fullName>
    </recommendedName>
</protein>
<dbReference type="Gene3D" id="3.10.20.90">
    <property type="entry name" value="Phosphatidylinositol 3-kinase Catalytic Subunit, Chain A, domain 1"/>
    <property type="match status" value="1"/>
</dbReference>
<gene>
    <name evidence="2" type="ORF">BT63DRAFT_474778</name>
</gene>
<dbReference type="PANTHER" id="PTHR46424">
    <property type="entry name" value="UBX DOMAIN-CONTAINING PROTEIN 4"/>
    <property type="match status" value="1"/>
</dbReference>
<evidence type="ECO:0000313" key="2">
    <source>
        <dbReference type="EMBL" id="KAF2675119.1"/>
    </source>
</evidence>
<dbReference type="CDD" id="cd01767">
    <property type="entry name" value="UBX"/>
    <property type="match status" value="1"/>
</dbReference>
<feature type="compositionally biased region" description="Pro residues" evidence="1">
    <location>
        <begin position="168"/>
        <end position="180"/>
    </location>
</feature>
<feature type="region of interest" description="Disordered" evidence="1">
    <location>
        <begin position="219"/>
        <end position="255"/>
    </location>
</feature>
<keyword evidence="3" id="KW-1185">Reference proteome</keyword>
<feature type="compositionally biased region" description="Pro residues" evidence="1">
    <location>
        <begin position="129"/>
        <end position="142"/>
    </location>
</feature>
<dbReference type="AlphaFoldDB" id="A0A6A6US18"/>
<feature type="compositionally biased region" description="Basic and acidic residues" evidence="1">
    <location>
        <begin position="219"/>
        <end position="230"/>
    </location>
</feature>
<dbReference type="OrthoDB" id="2445133at2759"/>
<feature type="region of interest" description="Disordered" evidence="1">
    <location>
        <begin position="106"/>
        <end position="205"/>
    </location>
</feature>
<evidence type="ECO:0000256" key="1">
    <source>
        <dbReference type="SAM" id="MobiDB-lite"/>
    </source>
</evidence>
<feature type="compositionally biased region" description="Low complexity" evidence="1">
    <location>
        <begin position="143"/>
        <end position="152"/>
    </location>
</feature>
<dbReference type="EMBL" id="MU004230">
    <property type="protein sequence ID" value="KAF2675119.1"/>
    <property type="molecule type" value="Genomic_DNA"/>
</dbReference>
<feature type="region of interest" description="Disordered" evidence="1">
    <location>
        <begin position="394"/>
        <end position="450"/>
    </location>
</feature>
<accession>A0A6A6US18</accession>
<dbReference type="GO" id="GO:0005783">
    <property type="term" value="C:endoplasmic reticulum"/>
    <property type="evidence" value="ECO:0007669"/>
    <property type="project" value="TreeGrafter"/>
</dbReference>
<dbReference type="SUPFAM" id="SSF54236">
    <property type="entry name" value="Ubiquitin-like"/>
    <property type="match status" value="1"/>
</dbReference>
<feature type="compositionally biased region" description="Polar residues" evidence="1">
    <location>
        <begin position="398"/>
        <end position="415"/>
    </location>
</feature>
<feature type="compositionally biased region" description="Low complexity" evidence="1">
    <location>
        <begin position="109"/>
        <end position="128"/>
    </location>
</feature>
<organism evidence="2 3">
    <name type="scientific">Microthyrium microscopicum</name>
    <dbReference type="NCBI Taxonomy" id="703497"/>
    <lineage>
        <taxon>Eukaryota</taxon>
        <taxon>Fungi</taxon>
        <taxon>Dikarya</taxon>
        <taxon>Ascomycota</taxon>
        <taxon>Pezizomycotina</taxon>
        <taxon>Dothideomycetes</taxon>
        <taxon>Dothideomycetes incertae sedis</taxon>
        <taxon>Microthyriales</taxon>
        <taxon>Microthyriaceae</taxon>
        <taxon>Microthyrium</taxon>
    </lineage>
</organism>
<reference evidence="2" key="1">
    <citation type="journal article" date="2020" name="Stud. Mycol.">
        <title>101 Dothideomycetes genomes: a test case for predicting lifestyles and emergence of pathogens.</title>
        <authorList>
            <person name="Haridas S."/>
            <person name="Albert R."/>
            <person name="Binder M."/>
            <person name="Bloem J."/>
            <person name="Labutti K."/>
            <person name="Salamov A."/>
            <person name="Andreopoulos B."/>
            <person name="Baker S."/>
            <person name="Barry K."/>
            <person name="Bills G."/>
            <person name="Bluhm B."/>
            <person name="Cannon C."/>
            <person name="Castanera R."/>
            <person name="Culley D."/>
            <person name="Daum C."/>
            <person name="Ezra D."/>
            <person name="Gonzalez J."/>
            <person name="Henrissat B."/>
            <person name="Kuo A."/>
            <person name="Liang C."/>
            <person name="Lipzen A."/>
            <person name="Lutzoni F."/>
            <person name="Magnuson J."/>
            <person name="Mondo S."/>
            <person name="Nolan M."/>
            <person name="Ohm R."/>
            <person name="Pangilinan J."/>
            <person name="Park H.-J."/>
            <person name="Ramirez L."/>
            <person name="Alfaro M."/>
            <person name="Sun H."/>
            <person name="Tritt A."/>
            <person name="Yoshinaga Y."/>
            <person name="Zwiers L.-H."/>
            <person name="Turgeon B."/>
            <person name="Goodwin S."/>
            <person name="Spatafora J."/>
            <person name="Crous P."/>
            <person name="Grigoriev I."/>
        </authorList>
    </citation>
    <scope>NUCLEOTIDE SEQUENCE</scope>
    <source>
        <strain evidence="2">CBS 115976</strain>
    </source>
</reference>
<dbReference type="Proteomes" id="UP000799302">
    <property type="component" value="Unassembled WGS sequence"/>
</dbReference>
<dbReference type="GO" id="GO:0036503">
    <property type="term" value="P:ERAD pathway"/>
    <property type="evidence" value="ECO:0007669"/>
    <property type="project" value="TreeGrafter"/>
</dbReference>
<evidence type="ECO:0000313" key="3">
    <source>
        <dbReference type="Proteomes" id="UP000799302"/>
    </source>
</evidence>
<dbReference type="Pfam" id="PF23187">
    <property type="entry name" value="UBX7_N"/>
    <property type="match status" value="1"/>
</dbReference>
<evidence type="ECO:0008006" key="4">
    <source>
        <dbReference type="Google" id="ProtNLM"/>
    </source>
</evidence>
<feature type="compositionally biased region" description="Polar residues" evidence="1">
    <location>
        <begin position="436"/>
        <end position="450"/>
    </location>
</feature>
<feature type="compositionally biased region" description="Low complexity" evidence="1">
    <location>
        <begin position="235"/>
        <end position="248"/>
    </location>
</feature>
<dbReference type="InterPro" id="IPR029071">
    <property type="entry name" value="Ubiquitin-like_domsf"/>
</dbReference>
<dbReference type="PANTHER" id="PTHR46424:SF1">
    <property type="entry name" value="UBX DOMAIN-CONTAINING PROTEIN 4"/>
    <property type="match status" value="1"/>
</dbReference>
<name>A0A6A6US18_9PEZI</name>